<feature type="chain" id="PRO_5007368939" description="Coiled-coil domain-containing protein 93" evidence="4">
    <location>
        <begin position="25"/>
        <end position="880"/>
    </location>
</feature>
<dbReference type="EMBL" id="GAKP01022326">
    <property type="protein sequence ID" value="JAC36626.1"/>
    <property type="molecule type" value="Transcribed_RNA"/>
</dbReference>
<feature type="compositionally biased region" description="Low complexity" evidence="3">
    <location>
        <begin position="575"/>
        <end position="587"/>
    </location>
</feature>
<feature type="compositionally biased region" description="Low complexity" evidence="3">
    <location>
        <begin position="231"/>
        <end position="244"/>
    </location>
</feature>
<feature type="region of interest" description="Disordered" evidence="3">
    <location>
        <begin position="188"/>
        <end position="279"/>
    </location>
</feature>
<evidence type="ECO:0000256" key="1">
    <source>
        <dbReference type="ARBA" id="ARBA00016765"/>
    </source>
</evidence>
<feature type="region of interest" description="Disordered" evidence="3">
    <location>
        <begin position="471"/>
        <end position="500"/>
    </location>
</feature>
<dbReference type="InterPro" id="IPR002557">
    <property type="entry name" value="Chitin-bd_dom"/>
</dbReference>
<dbReference type="EMBL" id="GAKP01022328">
    <property type="protein sequence ID" value="JAC36624.1"/>
    <property type="molecule type" value="Transcribed_RNA"/>
</dbReference>
<organism evidence="6">
    <name type="scientific">Bactrocera dorsalis</name>
    <name type="common">Oriental fruit fly</name>
    <name type="synonym">Dacus dorsalis</name>
    <dbReference type="NCBI Taxonomy" id="27457"/>
    <lineage>
        <taxon>Eukaryota</taxon>
        <taxon>Metazoa</taxon>
        <taxon>Ecdysozoa</taxon>
        <taxon>Arthropoda</taxon>
        <taxon>Hexapoda</taxon>
        <taxon>Insecta</taxon>
        <taxon>Pterygota</taxon>
        <taxon>Neoptera</taxon>
        <taxon>Endopterygota</taxon>
        <taxon>Diptera</taxon>
        <taxon>Brachycera</taxon>
        <taxon>Muscomorpha</taxon>
        <taxon>Tephritoidea</taxon>
        <taxon>Tephritidae</taxon>
        <taxon>Bactrocera</taxon>
        <taxon>Bactrocera</taxon>
    </lineage>
</organism>
<dbReference type="SUPFAM" id="SSF57625">
    <property type="entry name" value="Invertebrate chitin-binding proteins"/>
    <property type="match status" value="1"/>
</dbReference>
<name>A0A034V053_BACDO</name>
<dbReference type="OrthoDB" id="6514762at2759"/>
<gene>
    <name evidence="6" type="primary">CCD93</name>
</gene>
<evidence type="ECO:0000256" key="3">
    <source>
        <dbReference type="SAM" id="MobiDB-lite"/>
    </source>
</evidence>
<accession>A0A034V053</accession>
<proteinExistence type="predicted"/>
<feature type="region of interest" description="Disordered" evidence="3">
    <location>
        <begin position="575"/>
        <end position="595"/>
    </location>
</feature>
<keyword evidence="4" id="KW-0732">Signal</keyword>
<feature type="compositionally biased region" description="Low complexity" evidence="3">
    <location>
        <begin position="471"/>
        <end position="480"/>
    </location>
</feature>
<dbReference type="GO" id="GO:0006893">
    <property type="term" value="P:Golgi to plasma membrane transport"/>
    <property type="evidence" value="ECO:0007669"/>
    <property type="project" value="TreeGrafter"/>
</dbReference>
<dbReference type="PANTHER" id="PTHR16441:SF0">
    <property type="entry name" value="COILED-COIL DOMAIN-CONTAINING PROTEIN 93"/>
    <property type="match status" value="1"/>
</dbReference>
<evidence type="ECO:0000256" key="2">
    <source>
        <dbReference type="SAM" id="Coils"/>
    </source>
</evidence>
<feature type="compositionally biased region" description="Low complexity" evidence="3">
    <location>
        <begin position="251"/>
        <end position="273"/>
    </location>
</feature>
<dbReference type="SMART" id="SM00494">
    <property type="entry name" value="ChtBD2"/>
    <property type="match status" value="1"/>
</dbReference>
<evidence type="ECO:0000259" key="5">
    <source>
        <dbReference type="PROSITE" id="PS50940"/>
    </source>
</evidence>
<keyword evidence="2" id="KW-0175">Coiled coil</keyword>
<reference evidence="6" key="1">
    <citation type="journal article" date="2014" name="BMC Genomics">
        <title>Characterizing the developmental transcriptome of the oriental fruit fly, Bactrocera dorsalis (Diptera: Tephritidae) through comparative genomic analysis with Drosophila melanogaster utilizing modENCODE datasets.</title>
        <authorList>
            <person name="Geib S.M."/>
            <person name="Calla B."/>
            <person name="Hall B."/>
            <person name="Hou S."/>
            <person name="Manoukis N.C."/>
        </authorList>
    </citation>
    <scope>NUCLEOTIDE SEQUENCE</scope>
    <source>
        <strain evidence="6">Punador</strain>
    </source>
</reference>
<dbReference type="InterPro" id="IPR039116">
    <property type="entry name" value="CCDC93"/>
</dbReference>
<dbReference type="AlphaFoldDB" id="A0A034V053"/>
<feature type="coiled-coil region" evidence="2">
    <location>
        <begin position="673"/>
        <end position="732"/>
    </location>
</feature>
<feature type="domain" description="Chitin-binding type-2" evidence="5">
    <location>
        <begin position="70"/>
        <end position="131"/>
    </location>
</feature>
<evidence type="ECO:0000313" key="6">
    <source>
        <dbReference type="EMBL" id="JAC36626.1"/>
    </source>
</evidence>
<dbReference type="InterPro" id="IPR019159">
    <property type="entry name" value="CCDC93_CC"/>
</dbReference>
<dbReference type="GO" id="GO:0008061">
    <property type="term" value="F:chitin binding"/>
    <property type="evidence" value="ECO:0007669"/>
    <property type="project" value="InterPro"/>
</dbReference>
<feature type="signal peptide" evidence="4">
    <location>
        <begin position="1"/>
        <end position="24"/>
    </location>
</feature>
<dbReference type="Pfam" id="PF01607">
    <property type="entry name" value="CBM_14"/>
    <property type="match status" value="1"/>
</dbReference>
<dbReference type="Pfam" id="PF09762">
    <property type="entry name" value="CCDC93_CC"/>
    <property type="match status" value="1"/>
</dbReference>
<sequence>MRTPKMFGLPLGLLLLTLVSATSAQGTFEDAETSNDYMSAITHQQFDLRHTIPGEPEVDYPIYSEVPKTSFECTGKHEGYYADMETRCQAFRICAHTARGTQGFGFLCPNGTLFSQKNFVCDWYRNVNCAESEQYYSKNSANRIGSSSDMMERVRQMMEYPMKTISAALQSKQASHHTLKKQLELSESGVAAGESADVEPQSSRDSSQRAYLNRKSAVTRAQVESVSKTHVATQQTQVEDTVTQQRKRLQQQRQQQRTETKTQSSNTQQTTTKTNDEDVYVNSLGELSSDPGVNFEHDSARIIAESPSRTYNYAKKSNFAEKVNVGLNSLAETTAPEVFAPDYVKHLRTADEDAILAANINNLLEVVSEDLDTSVSGYQVPAPQKNKTSFRFLSRGFSSQSDRSKRPPYEYAKPKQTASTIRFTNFRTQQQSSRPPTVYQTAPVTVARSLSTNSNARAVGNSVPLSYNKLTPQAPAQLTPPQRPPQLPQIVQQHTPPTSPAPRIIIARAEGQRIAPNSVSSILSALATQPPPKTTPLAPYVPLDDFLTKKFGQTAPGDTNTSAATKQGISFNNPQQQQYKSAQSPQQNYYQKAPATTTTQQIQPLYNRAATQDIQLQKQKQQLQQYVERKQELQAEIEQYKAIEAKADPELVTKVHDMLKQHDQLKKEEAEFKEFCRQDLANLQKEIDELEAFNAQTPEEQEAAISKEKAQIQELKLQIAKKNRSIVVMQRRLDAIPDRTELTQYQRRFHELHNEMSAKHIETKQYYTLFNTLNDKKRYLEKELSLLNSICEAYNEGMTSVQGREEFIKQFEAIVTGVKQTEQKVRQKYNEECARRDALNADLQSLLELQRQYAAAVKQLTKECQRCEQLQQHLKSIRQK</sequence>
<dbReference type="InterPro" id="IPR036508">
    <property type="entry name" value="Chitin-bd_dom_sf"/>
</dbReference>
<feature type="region of interest" description="Disordered" evidence="3">
    <location>
        <begin position="395"/>
        <end position="416"/>
    </location>
</feature>
<dbReference type="Gene3D" id="2.170.140.10">
    <property type="entry name" value="Chitin binding domain"/>
    <property type="match status" value="1"/>
</dbReference>
<dbReference type="PANTHER" id="PTHR16441">
    <property type="entry name" value="FIDIPIDINE"/>
    <property type="match status" value="1"/>
</dbReference>
<evidence type="ECO:0000256" key="4">
    <source>
        <dbReference type="SAM" id="SignalP"/>
    </source>
</evidence>
<feature type="compositionally biased region" description="Polar residues" evidence="3">
    <location>
        <begin position="200"/>
        <end position="210"/>
    </location>
</feature>
<feature type="coiled-coil region" evidence="2">
    <location>
        <begin position="609"/>
        <end position="643"/>
    </location>
</feature>
<dbReference type="GO" id="GO:0005576">
    <property type="term" value="C:extracellular region"/>
    <property type="evidence" value="ECO:0007669"/>
    <property type="project" value="InterPro"/>
</dbReference>
<dbReference type="PROSITE" id="PS50940">
    <property type="entry name" value="CHIT_BIND_II"/>
    <property type="match status" value="1"/>
</dbReference>
<feature type="coiled-coil region" evidence="2">
    <location>
        <begin position="843"/>
        <end position="880"/>
    </location>
</feature>
<protein>
    <recommendedName>
        <fullName evidence="1">Coiled-coil domain-containing protein 93</fullName>
    </recommendedName>
</protein>